<gene>
    <name evidence="1" type="ORF">CAUJ_LOCUS310</name>
</gene>
<dbReference type="Proteomes" id="UP000835052">
    <property type="component" value="Unassembled WGS sequence"/>
</dbReference>
<sequence length="140" mass="15612">MAAWAENKSTADKLDNRRLLSDATLLVPRVSEVFPQVAFPCDGSLSDNTVVEEEVSWYTQFILLCFETKCQDEQRQMTERKGEAFGEEAWNSTLEQGQLTTDGMPTGFSFIHLILSLGTQAADVTGKVQQDLKTSGWESL</sequence>
<organism evidence="1 2">
    <name type="scientific">Caenorhabditis auriculariae</name>
    <dbReference type="NCBI Taxonomy" id="2777116"/>
    <lineage>
        <taxon>Eukaryota</taxon>
        <taxon>Metazoa</taxon>
        <taxon>Ecdysozoa</taxon>
        <taxon>Nematoda</taxon>
        <taxon>Chromadorea</taxon>
        <taxon>Rhabditida</taxon>
        <taxon>Rhabditina</taxon>
        <taxon>Rhabditomorpha</taxon>
        <taxon>Rhabditoidea</taxon>
        <taxon>Rhabditidae</taxon>
        <taxon>Peloderinae</taxon>
        <taxon>Caenorhabditis</taxon>
    </lineage>
</organism>
<dbReference type="EMBL" id="CAJGYM010000001">
    <property type="protein sequence ID" value="CAD6184391.1"/>
    <property type="molecule type" value="Genomic_DNA"/>
</dbReference>
<name>A0A8S1GNE9_9PELO</name>
<dbReference type="AlphaFoldDB" id="A0A8S1GNE9"/>
<proteinExistence type="predicted"/>
<evidence type="ECO:0000313" key="1">
    <source>
        <dbReference type="EMBL" id="CAD6184391.1"/>
    </source>
</evidence>
<keyword evidence="2" id="KW-1185">Reference proteome</keyword>
<protein>
    <submittedName>
        <fullName evidence="1">Uncharacterized protein</fullName>
    </submittedName>
</protein>
<evidence type="ECO:0000313" key="2">
    <source>
        <dbReference type="Proteomes" id="UP000835052"/>
    </source>
</evidence>
<accession>A0A8S1GNE9</accession>
<reference evidence="1" key="1">
    <citation type="submission" date="2020-10" db="EMBL/GenBank/DDBJ databases">
        <authorList>
            <person name="Kikuchi T."/>
        </authorList>
    </citation>
    <scope>NUCLEOTIDE SEQUENCE</scope>
    <source>
        <strain evidence="1">NKZ352</strain>
    </source>
</reference>
<comment type="caution">
    <text evidence="1">The sequence shown here is derived from an EMBL/GenBank/DDBJ whole genome shotgun (WGS) entry which is preliminary data.</text>
</comment>